<evidence type="ECO:0000313" key="2">
    <source>
        <dbReference type="Proteomes" id="UP001221142"/>
    </source>
</evidence>
<evidence type="ECO:0000313" key="1">
    <source>
        <dbReference type="EMBL" id="KAJ7651057.1"/>
    </source>
</evidence>
<reference evidence="1" key="1">
    <citation type="submission" date="2023-03" db="EMBL/GenBank/DDBJ databases">
        <title>Massive genome expansion in bonnet fungi (Mycena s.s.) driven by repeated elements and novel gene families across ecological guilds.</title>
        <authorList>
            <consortium name="Lawrence Berkeley National Laboratory"/>
            <person name="Harder C.B."/>
            <person name="Miyauchi S."/>
            <person name="Viragh M."/>
            <person name="Kuo A."/>
            <person name="Thoen E."/>
            <person name="Andreopoulos B."/>
            <person name="Lu D."/>
            <person name="Skrede I."/>
            <person name="Drula E."/>
            <person name="Henrissat B."/>
            <person name="Morin E."/>
            <person name="Kohler A."/>
            <person name="Barry K."/>
            <person name="LaButti K."/>
            <person name="Morin E."/>
            <person name="Salamov A."/>
            <person name="Lipzen A."/>
            <person name="Mereny Z."/>
            <person name="Hegedus B."/>
            <person name="Baldrian P."/>
            <person name="Stursova M."/>
            <person name="Weitz H."/>
            <person name="Taylor A."/>
            <person name="Grigoriev I.V."/>
            <person name="Nagy L.G."/>
            <person name="Martin F."/>
            <person name="Kauserud H."/>
        </authorList>
    </citation>
    <scope>NUCLEOTIDE SEQUENCE</scope>
    <source>
        <strain evidence="1">9284</strain>
    </source>
</reference>
<dbReference type="AlphaFoldDB" id="A0AAD7G2T2"/>
<evidence type="ECO:0008006" key="3">
    <source>
        <dbReference type="Google" id="ProtNLM"/>
    </source>
</evidence>
<dbReference type="EMBL" id="JARKIF010000001">
    <property type="protein sequence ID" value="KAJ7651057.1"/>
    <property type="molecule type" value="Genomic_DNA"/>
</dbReference>
<dbReference type="Proteomes" id="UP001221142">
    <property type="component" value="Unassembled WGS sequence"/>
</dbReference>
<name>A0AAD7G2T2_9AGAR</name>
<sequence>MPAASNETFYVDKVDKAKVEKGPGGKKVWVFHTLWKGYPNSAASWVQERDFNGSYALDIFWKRSDVGDRDPKNLTKFTIGEVVQLREEREKRGSSRSY</sequence>
<proteinExistence type="predicted"/>
<gene>
    <name evidence="1" type="ORF">FB45DRAFT_889494</name>
</gene>
<dbReference type="InterPro" id="IPR016197">
    <property type="entry name" value="Chromo-like_dom_sf"/>
</dbReference>
<accession>A0AAD7G2T2</accession>
<protein>
    <recommendedName>
        <fullName evidence="3">Chromo domain-containing protein</fullName>
    </recommendedName>
</protein>
<dbReference type="SUPFAM" id="SSF54160">
    <property type="entry name" value="Chromo domain-like"/>
    <property type="match status" value="1"/>
</dbReference>
<dbReference type="Gene3D" id="2.40.50.40">
    <property type="match status" value="1"/>
</dbReference>
<keyword evidence="2" id="KW-1185">Reference proteome</keyword>
<organism evidence="1 2">
    <name type="scientific">Roridomyces roridus</name>
    <dbReference type="NCBI Taxonomy" id="1738132"/>
    <lineage>
        <taxon>Eukaryota</taxon>
        <taxon>Fungi</taxon>
        <taxon>Dikarya</taxon>
        <taxon>Basidiomycota</taxon>
        <taxon>Agaricomycotina</taxon>
        <taxon>Agaricomycetes</taxon>
        <taxon>Agaricomycetidae</taxon>
        <taxon>Agaricales</taxon>
        <taxon>Marasmiineae</taxon>
        <taxon>Mycenaceae</taxon>
        <taxon>Roridomyces</taxon>
    </lineage>
</organism>
<comment type="caution">
    <text evidence="1">The sequence shown here is derived from an EMBL/GenBank/DDBJ whole genome shotgun (WGS) entry which is preliminary data.</text>
</comment>